<dbReference type="AlphaFoldDB" id="B4K9D0"/>
<dbReference type="Proteomes" id="UP000009192">
    <property type="component" value="Unassembled WGS sequence"/>
</dbReference>
<evidence type="ECO:0000313" key="2">
    <source>
        <dbReference type="EMBL" id="EDW15562.2"/>
    </source>
</evidence>
<accession>B4K9D0</accession>
<organism evidence="2 3">
    <name type="scientific">Drosophila mojavensis</name>
    <name type="common">Fruit fly</name>
    <dbReference type="NCBI Taxonomy" id="7230"/>
    <lineage>
        <taxon>Eukaryota</taxon>
        <taxon>Metazoa</taxon>
        <taxon>Ecdysozoa</taxon>
        <taxon>Arthropoda</taxon>
        <taxon>Hexapoda</taxon>
        <taxon>Insecta</taxon>
        <taxon>Pterygota</taxon>
        <taxon>Neoptera</taxon>
        <taxon>Endopterygota</taxon>
        <taxon>Diptera</taxon>
        <taxon>Brachycera</taxon>
        <taxon>Muscomorpha</taxon>
        <taxon>Ephydroidea</taxon>
        <taxon>Drosophilidae</taxon>
        <taxon>Drosophila</taxon>
    </lineage>
</organism>
<dbReference type="KEGG" id="dmo:Dmoj_GI22715"/>
<evidence type="ECO:0000256" key="1">
    <source>
        <dbReference type="SAM" id="MobiDB-lite"/>
    </source>
</evidence>
<dbReference type="eggNOG" id="KOG2428">
    <property type="taxonomic scope" value="Eukaryota"/>
</dbReference>
<dbReference type="GO" id="GO:0016593">
    <property type="term" value="C:Cdc73/Paf1 complex"/>
    <property type="evidence" value="ECO:0007669"/>
    <property type="project" value="InterPro"/>
</dbReference>
<reference evidence="2 3" key="1">
    <citation type="journal article" date="2007" name="Nature">
        <title>Evolution of genes and genomes on the Drosophila phylogeny.</title>
        <authorList>
            <consortium name="Drosophila 12 Genomes Consortium"/>
            <person name="Clark A.G."/>
            <person name="Eisen M.B."/>
            <person name="Smith D.R."/>
            <person name="Bergman C.M."/>
            <person name="Oliver B."/>
            <person name="Markow T.A."/>
            <person name="Kaufman T.C."/>
            <person name="Kellis M."/>
            <person name="Gelbart W."/>
            <person name="Iyer V.N."/>
            <person name="Pollard D.A."/>
            <person name="Sackton T.B."/>
            <person name="Larracuente A.M."/>
            <person name="Singh N.D."/>
            <person name="Abad J.P."/>
            <person name="Abt D.N."/>
            <person name="Adryan B."/>
            <person name="Aguade M."/>
            <person name="Akashi H."/>
            <person name="Anderson W.W."/>
            <person name="Aquadro C.F."/>
            <person name="Ardell D.H."/>
            <person name="Arguello R."/>
            <person name="Artieri C.G."/>
            <person name="Barbash D.A."/>
            <person name="Barker D."/>
            <person name="Barsanti P."/>
            <person name="Batterham P."/>
            <person name="Batzoglou S."/>
            <person name="Begun D."/>
            <person name="Bhutkar A."/>
            <person name="Blanco E."/>
            <person name="Bosak S.A."/>
            <person name="Bradley R.K."/>
            <person name="Brand A.D."/>
            <person name="Brent M.R."/>
            <person name="Brooks A.N."/>
            <person name="Brown R.H."/>
            <person name="Butlin R.K."/>
            <person name="Caggese C."/>
            <person name="Calvi B.R."/>
            <person name="Bernardo de Carvalho A."/>
            <person name="Caspi A."/>
            <person name="Castrezana S."/>
            <person name="Celniker S.E."/>
            <person name="Chang J.L."/>
            <person name="Chapple C."/>
            <person name="Chatterji S."/>
            <person name="Chinwalla A."/>
            <person name="Civetta A."/>
            <person name="Clifton S.W."/>
            <person name="Comeron J.M."/>
            <person name="Costello J.C."/>
            <person name="Coyne J.A."/>
            <person name="Daub J."/>
            <person name="David R.G."/>
            <person name="Delcher A.L."/>
            <person name="Delehaunty K."/>
            <person name="Do C.B."/>
            <person name="Ebling H."/>
            <person name="Edwards K."/>
            <person name="Eickbush T."/>
            <person name="Evans J.D."/>
            <person name="Filipski A."/>
            <person name="Findeiss S."/>
            <person name="Freyhult E."/>
            <person name="Fulton L."/>
            <person name="Fulton R."/>
            <person name="Garcia A.C."/>
            <person name="Gardiner A."/>
            <person name="Garfield D.A."/>
            <person name="Garvin B.E."/>
            <person name="Gibson G."/>
            <person name="Gilbert D."/>
            <person name="Gnerre S."/>
            <person name="Godfrey J."/>
            <person name="Good R."/>
            <person name="Gotea V."/>
            <person name="Gravely B."/>
            <person name="Greenberg A.J."/>
            <person name="Griffiths-Jones S."/>
            <person name="Gross S."/>
            <person name="Guigo R."/>
            <person name="Gustafson E.A."/>
            <person name="Haerty W."/>
            <person name="Hahn M.W."/>
            <person name="Halligan D.L."/>
            <person name="Halpern A.L."/>
            <person name="Halter G.M."/>
            <person name="Han M.V."/>
            <person name="Heger A."/>
            <person name="Hillier L."/>
            <person name="Hinrichs A.S."/>
            <person name="Holmes I."/>
            <person name="Hoskins R.A."/>
            <person name="Hubisz M.J."/>
            <person name="Hultmark D."/>
            <person name="Huntley M.A."/>
            <person name="Jaffe D.B."/>
            <person name="Jagadeeshan S."/>
            <person name="Jeck W.R."/>
            <person name="Johnson J."/>
            <person name="Jones C.D."/>
            <person name="Jordan W.C."/>
            <person name="Karpen G.H."/>
            <person name="Kataoka E."/>
            <person name="Keightley P.D."/>
            <person name="Kheradpour P."/>
            <person name="Kirkness E.F."/>
            <person name="Koerich L.B."/>
            <person name="Kristiansen K."/>
            <person name="Kudrna D."/>
            <person name="Kulathinal R.J."/>
            <person name="Kumar S."/>
            <person name="Kwok R."/>
            <person name="Lander E."/>
            <person name="Langley C.H."/>
            <person name="Lapoint R."/>
            <person name="Lazzaro B.P."/>
            <person name="Lee S.J."/>
            <person name="Levesque L."/>
            <person name="Li R."/>
            <person name="Lin C.F."/>
            <person name="Lin M.F."/>
            <person name="Lindblad-Toh K."/>
            <person name="Llopart A."/>
            <person name="Long M."/>
            <person name="Low L."/>
            <person name="Lozovsky E."/>
            <person name="Lu J."/>
            <person name="Luo M."/>
            <person name="Machado C.A."/>
            <person name="Makalowski W."/>
            <person name="Marzo M."/>
            <person name="Matsuda M."/>
            <person name="Matzkin L."/>
            <person name="McAllister B."/>
            <person name="McBride C.S."/>
            <person name="McKernan B."/>
            <person name="McKernan K."/>
            <person name="Mendez-Lago M."/>
            <person name="Minx P."/>
            <person name="Mollenhauer M.U."/>
            <person name="Montooth K."/>
            <person name="Mount S.M."/>
            <person name="Mu X."/>
            <person name="Myers E."/>
            <person name="Negre B."/>
            <person name="Newfeld S."/>
            <person name="Nielsen R."/>
            <person name="Noor M.A."/>
            <person name="O'Grady P."/>
            <person name="Pachter L."/>
            <person name="Papaceit M."/>
            <person name="Parisi M.J."/>
            <person name="Parisi M."/>
            <person name="Parts L."/>
            <person name="Pedersen J.S."/>
            <person name="Pesole G."/>
            <person name="Phillippy A.M."/>
            <person name="Ponting C.P."/>
            <person name="Pop M."/>
            <person name="Porcelli D."/>
            <person name="Powell J.R."/>
            <person name="Prohaska S."/>
            <person name="Pruitt K."/>
            <person name="Puig M."/>
            <person name="Quesneville H."/>
            <person name="Ram K.R."/>
            <person name="Rand D."/>
            <person name="Rasmussen M.D."/>
            <person name="Reed L.K."/>
            <person name="Reenan R."/>
            <person name="Reily A."/>
            <person name="Remington K.A."/>
            <person name="Rieger T.T."/>
            <person name="Ritchie M.G."/>
            <person name="Robin C."/>
            <person name="Rogers Y.H."/>
            <person name="Rohde C."/>
            <person name="Rozas J."/>
            <person name="Rubenfield M.J."/>
            <person name="Ruiz A."/>
            <person name="Russo S."/>
            <person name="Salzberg S.L."/>
            <person name="Sanchez-Gracia A."/>
            <person name="Saranga D.J."/>
            <person name="Sato H."/>
            <person name="Schaeffer S.W."/>
            <person name="Schatz M.C."/>
            <person name="Schlenke T."/>
            <person name="Schwartz R."/>
            <person name="Segarra C."/>
            <person name="Singh R.S."/>
            <person name="Sirot L."/>
            <person name="Sirota M."/>
            <person name="Sisneros N.B."/>
            <person name="Smith C.D."/>
            <person name="Smith T.F."/>
            <person name="Spieth J."/>
            <person name="Stage D.E."/>
            <person name="Stark A."/>
            <person name="Stephan W."/>
            <person name="Strausberg R.L."/>
            <person name="Strempel S."/>
            <person name="Sturgill D."/>
            <person name="Sutton G."/>
            <person name="Sutton G.G."/>
            <person name="Tao W."/>
            <person name="Teichmann S."/>
            <person name="Tobari Y.N."/>
            <person name="Tomimura Y."/>
            <person name="Tsolas J.M."/>
            <person name="Valente V.L."/>
            <person name="Venter E."/>
            <person name="Venter J.C."/>
            <person name="Vicario S."/>
            <person name="Vieira F.G."/>
            <person name="Vilella A.J."/>
            <person name="Villasante A."/>
            <person name="Walenz B."/>
            <person name="Wang J."/>
            <person name="Wasserman M."/>
            <person name="Watts T."/>
            <person name="Wilson D."/>
            <person name="Wilson R.K."/>
            <person name="Wing R.A."/>
            <person name="Wolfner M.F."/>
            <person name="Wong A."/>
            <person name="Wong G.K."/>
            <person name="Wu C.I."/>
            <person name="Wu G."/>
            <person name="Yamamoto D."/>
            <person name="Yang H.P."/>
            <person name="Yang S.P."/>
            <person name="Yorke J.A."/>
            <person name="Yoshida K."/>
            <person name="Zdobnov E."/>
            <person name="Zhang P."/>
            <person name="Zhang Y."/>
            <person name="Zimin A.V."/>
            <person name="Baldwin J."/>
            <person name="Abdouelleil A."/>
            <person name="Abdulkadir J."/>
            <person name="Abebe A."/>
            <person name="Abera B."/>
            <person name="Abreu J."/>
            <person name="Acer S.C."/>
            <person name="Aftuck L."/>
            <person name="Alexander A."/>
            <person name="An P."/>
            <person name="Anderson E."/>
            <person name="Anderson S."/>
            <person name="Arachi H."/>
            <person name="Azer M."/>
            <person name="Bachantsang P."/>
            <person name="Barry A."/>
            <person name="Bayul T."/>
            <person name="Berlin A."/>
            <person name="Bessette D."/>
            <person name="Bloom T."/>
            <person name="Blye J."/>
            <person name="Boguslavskiy L."/>
            <person name="Bonnet C."/>
            <person name="Boukhgalter B."/>
            <person name="Bourzgui I."/>
            <person name="Brown A."/>
            <person name="Cahill P."/>
            <person name="Channer S."/>
            <person name="Cheshatsang Y."/>
            <person name="Chuda L."/>
            <person name="Citroen M."/>
            <person name="Collymore A."/>
            <person name="Cooke P."/>
            <person name="Costello M."/>
            <person name="D'Aco K."/>
            <person name="Daza R."/>
            <person name="De Haan G."/>
            <person name="DeGray S."/>
            <person name="DeMaso C."/>
            <person name="Dhargay N."/>
            <person name="Dooley K."/>
            <person name="Dooley E."/>
            <person name="Doricent M."/>
            <person name="Dorje P."/>
            <person name="Dorjee K."/>
            <person name="Dupes A."/>
            <person name="Elong R."/>
            <person name="Falk J."/>
            <person name="Farina A."/>
            <person name="Faro S."/>
            <person name="Ferguson D."/>
            <person name="Fisher S."/>
            <person name="Foley C.D."/>
            <person name="Franke A."/>
            <person name="Friedrich D."/>
            <person name="Gadbois L."/>
            <person name="Gearin G."/>
            <person name="Gearin C.R."/>
            <person name="Giannoukos G."/>
            <person name="Goode T."/>
            <person name="Graham J."/>
            <person name="Grandbois E."/>
            <person name="Grewal S."/>
            <person name="Gyaltsen K."/>
            <person name="Hafez N."/>
            <person name="Hagos B."/>
            <person name="Hall J."/>
            <person name="Henson C."/>
            <person name="Hollinger A."/>
            <person name="Honan T."/>
            <person name="Huard M.D."/>
            <person name="Hughes L."/>
            <person name="Hurhula B."/>
            <person name="Husby M.E."/>
            <person name="Kamat A."/>
            <person name="Kanga B."/>
            <person name="Kashin S."/>
            <person name="Khazanovich D."/>
            <person name="Kisner P."/>
            <person name="Lance K."/>
            <person name="Lara M."/>
            <person name="Lee W."/>
            <person name="Lennon N."/>
            <person name="Letendre F."/>
            <person name="LeVine R."/>
            <person name="Lipovsky A."/>
            <person name="Liu X."/>
            <person name="Liu J."/>
            <person name="Liu S."/>
            <person name="Lokyitsang T."/>
            <person name="Lokyitsang Y."/>
            <person name="Lubonja R."/>
            <person name="Lui A."/>
            <person name="MacDonald P."/>
            <person name="Magnisalis V."/>
            <person name="Maru K."/>
            <person name="Matthews C."/>
            <person name="McCusker W."/>
            <person name="McDonough S."/>
            <person name="Mehta T."/>
            <person name="Meldrim J."/>
            <person name="Meneus L."/>
            <person name="Mihai O."/>
            <person name="Mihalev A."/>
            <person name="Mihova T."/>
            <person name="Mittelman R."/>
            <person name="Mlenga V."/>
            <person name="Montmayeur A."/>
            <person name="Mulrain L."/>
            <person name="Navidi A."/>
            <person name="Naylor J."/>
            <person name="Negash T."/>
            <person name="Nguyen T."/>
            <person name="Nguyen N."/>
            <person name="Nicol R."/>
            <person name="Norbu C."/>
            <person name="Norbu N."/>
            <person name="Novod N."/>
            <person name="O'Neill B."/>
            <person name="Osman S."/>
            <person name="Markiewicz E."/>
            <person name="Oyono O.L."/>
            <person name="Patti C."/>
            <person name="Phunkhang P."/>
            <person name="Pierre F."/>
            <person name="Priest M."/>
            <person name="Raghuraman S."/>
            <person name="Rege F."/>
            <person name="Reyes R."/>
            <person name="Rise C."/>
            <person name="Rogov P."/>
            <person name="Ross K."/>
            <person name="Ryan E."/>
            <person name="Settipalli S."/>
            <person name="Shea T."/>
            <person name="Sherpa N."/>
            <person name="Shi L."/>
            <person name="Shih D."/>
            <person name="Sparrow T."/>
            <person name="Spaulding J."/>
            <person name="Stalker J."/>
            <person name="Stange-Thomann N."/>
            <person name="Stavropoulos S."/>
            <person name="Stone C."/>
            <person name="Strader C."/>
            <person name="Tesfaye S."/>
            <person name="Thomson T."/>
            <person name="Thoulutsang Y."/>
            <person name="Thoulutsang D."/>
            <person name="Topham K."/>
            <person name="Topping I."/>
            <person name="Tsamla T."/>
            <person name="Vassiliev H."/>
            <person name="Vo A."/>
            <person name="Wangchuk T."/>
            <person name="Wangdi T."/>
            <person name="Weiand M."/>
            <person name="Wilkinson J."/>
            <person name="Wilson A."/>
            <person name="Yadav S."/>
            <person name="Young G."/>
            <person name="Yu Q."/>
            <person name="Zembek L."/>
            <person name="Zhong D."/>
            <person name="Zimmer A."/>
            <person name="Zwirko Z."/>
            <person name="Jaffe D.B."/>
            <person name="Alvarez P."/>
            <person name="Brockman W."/>
            <person name="Butler J."/>
            <person name="Chin C."/>
            <person name="Gnerre S."/>
            <person name="Grabherr M."/>
            <person name="Kleber M."/>
            <person name="Mauceli E."/>
            <person name="MacCallum I."/>
        </authorList>
    </citation>
    <scope>NUCLEOTIDE SEQUENCE [LARGE SCALE GENOMIC DNA]</scope>
    <source>
        <strain evidence="3">Tucson 15081-1352.22</strain>
    </source>
</reference>
<proteinExistence type="predicted"/>
<gene>
    <name evidence="2" type="primary">Dmoj\GI22715</name>
    <name evidence="2" type="ORF">Dmoj_GI22715</name>
</gene>
<feature type="region of interest" description="Disordered" evidence="1">
    <location>
        <begin position="238"/>
        <end position="313"/>
    </location>
</feature>
<dbReference type="InParanoid" id="B4K9D0"/>
<dbReference type="HOGENOM" id="CLU_547766_0_0_1"/>
<dbReference type="GO" id="GO:0032968">
    <property type="term" value="P:positive regulation of transcription elongation by RNA polymerase II"/>
    <property type="evidence" value="ECO:0007669"/>
    <property type="project" value="TreeGrafter"/>
</dbReference>
<keyword evidence="3" id="KW-1185">Reference proteome</keyword>
<dbReference type="Pfam" id="PF04004">
    <property type="entry name" value="Leo1"/>
    <property type="match status" value="1"/>
</dbReference>
<sequence>MVADLEKHCRETYKGRLRSEFKAVMPPVHKRHLAGLDRVFCIPQPVEPKAFEAHKFQSALLPDDLKDRQSRDAFISRLKTTVRWRQCEDKETGALYKESNTRIVRWSDGSETLHIGAEAFELVSHPSPLGHDHLYVRQNSHHYLIGPIRENMRLHSDIESKFGQTHVQPVSSCVSTNPMLDRDRMIKEDQAQERREKFEKMREQKNQCNPTVKPTRHCTAGDSNSAALAANQVSKPNDHVFRKPLLPPIKRPAGARINRNTNVNVKQNEEDMDNDVQGKEKVGPGIKRKSNVKQVQPKPKRKQPPKAVLNDSE</sequence>
<dbReference type="PANTHER" id="PTHR23146">
    <property type="entry name" value="LEO1 PROTEIN"/>
    <property type="match status" value="1"/>
</dbReference>
<protein>
    <submittedName>
        <fullName evidence="2">Uncharacterized protein</fullName>
    </submittedName>
</protein>
<dbReference type="InterPro" id="IPR007149">
    <property type="entry name" value="Leo1"/>
</dbReference>
<evidence type="ECO:0000313" key="3">
    <source>
        <dbReference type="Proteomes" id="UP000009192"/>
    </source>
</evidence>
<dbReference type="EMBL" id="CH933806">
    <property type="protein sequence ID" value="EDW15562.2"/>
    <property type="molecule type" value="Genomic_DNA"/>
</dbReference>
<dbReference type="PANTHER" id="PTHR23146:SF0">
    <property type="entry name" value="RNA POLYMERASE-ASSOCIATED PROTEIN LEO1"/>
    <property type="match status" value="1"/>
</dbReference>
<dbReference type="OrthoDB" id="20844at2759"/>
<dbReference type="GO" id="GO:1990269">
    <property type="term" value="F:RNA polymerase II C-terminal domain phosphoserine binding"/>
    <property type="evidence" value="ECO:0007669"/>
    <property type="project" value="TreeGrafter"/>
</dbReference>
<dbReference type="GO" id="GO:0006368">
    <property type="term" value="P:transcription elongation by RNA polymerase II"/>
    <property type="evidence" value="ECO:0007669"/>
    <property type="project" value="InterPro"/>
</dbReference>
<name>B4K9D0_DROMO</name>